<dbReference type="GO" id="GO:0000156">
    <property type="term" value="F:phosphorelay response regulator activity"/>
    <property type="evidence" value="ECO:0007669"/>
    <property type="project" value="InterPro"/>
</dbReference>
<evidence type="ECO:0000313" key="6">
    <source>
        <dbReference type="EMBL" id="EMZ27926.1"/>
    </source>
</evidence>
<dbReference type="PANTHER" id="PTHR37299">
    <property type="entry name" value="TRANSCRIPTIONAL REGULATOR-RELATED"/>
    <property type="match status" value="1"/>
</dbReference>
<dbReference type="SMART" id="SM00850">
    <property type="entry name" value="LytTR"/>
    <property type="match status" value="1"/>
</dbReference>
<keyword evidence="7" id="KW-1185">Reference proteome</keyword>
<dbReference type="Gene3D" id="3.40.50.2300">
    <property type="match status" value="1"/>
</dbReference>
<dbReference type="Pfam" id="PF04397">
    <property type="entry name" value="LytTR"/>
    <property type="match status" value="1"/>
</dbReference>
<dbReference type="InterPro" id="IPR011006">
    <property type="entry name" value="CheY-like_superfamily"/>
</dbReference>
<feature type="modified residue" description="4-aspartylphosphate" evidence="3">
    <location>
        <position position="57"/>
    </location>
</feature>
<gene>
    <name evidence="6" type="ORF">C823_02067</name>
</gene>
<dbReference type="InterPro" id="IPR007492">
    <property type="entry name" value="LytTR_DNA-bd_dom"/>
</dbReference>
<proteinExistence type="predicted"/>
<dbReference type="OrthoDB" id="113975at2"/>
<organism evidence="6 7">
    <name type="scientific">Eubacterium plexicaudatum ASF492</name>
    <dbReference type="NCBI Taxonomy" id="1235802"/>
    <lineage>
        <taxon>Bacteria</taxon>
        <taxon>Bacillati</taxon>
        <taxon>Bacillota</taxon>
        <taxon>Clostridia</taxon>
        <taxon>Eubacteriales</taxon>
        <taxon>Eubacteriaceae</taxon>
        <taxon>Eubacterium</taxon>
    </lineage>
</organism>
<accession>N2AIQ5</accession>
<dbReference type="HOGENOM" id="CLU_000445_14_2_9"/>
<feature type="domain" description="HTH LytTR-type" evidence="5">
    <location>
        <begin position="131"/>
        <end position="229"/>
    </location>
</feature>
<keyword evidence="3" id="KW-0597">Phosphoprotein</keyword>
<dbReference type="EMBL" id="AQFT01000066">
    <property type="protein sequence ID" value="EMZ27926.1"/>
    <property type="molecule type" value="Genomic_DNA"/>
</dbReference>
<dbReference type="InterPro" id="IPR001789">
    <property type="entry name" value="Sig_transdc_resp-reg_receiver"/>
</dbReference>
<dbReference type="InterPro" id="IPR046947">
    <property type="entry name" value="LytR-like"/>
</dbReference>
<comment type="caution">
    <text evidence="6">The sequence shown here is derived from an EMBL/GenBank/DDBJ whole genome shotgun (WGS) entry which is preliminary data.</text>
</comment>
<sequence length="236" mass="27452">MIRIAIVEDDAYDMARLKECLLQYAQESRQRFEVLEFADGEDITTDYTADYDIILMDIEMRFMDGMKAAAAIREADQDVVIIFITNMPQYAIQGYKVNALDYMLKPISYFSFSESMSKAIKRVKNTEKQYVVISTKGGKMRLDVSRICYVEVLDHTLIYHTTEGKFIAKGTLRDAENQLDRYHFFSCNRCYLVNLHYVDNYQGNIVYVDGDAIQVSRSRRKVFLDILNEYMNGDAK</sequence>
<dbReference type="PATRIC" id="fig|1235802.3.peg.2198"/>
<comment type="function">
    <text evidence="2">May play the central regulatory role in sporulation. It may be an element of the effector pathway responsible for the activation of sporulation genes in response to nutritional stress. Spo0A may act in concert with spo0H (a sigma factor) to control the expression of some genes that are critical to the sporulation process.</text>
</comment>
<evidence type="ECO:0000313" key="7">
    <source>
        <dbReference type="Proteomes" id="UP000012589"/>
    </source>
</evidence>
<feature type="domain" description="Response regulatory" evidence="4">
    <location>
        <begin position="3"/>
        <end position="120"/>
    </location>
</feature>
<dbReference type="Proteomes" id="UP000012589">
    <property type="component" value="Unassembled WGS sequence"/>
</dbReference>
<evidence type="ECO:0000259" key="4">
    <source>
        <dbReference type="PROSITE" id="PS50110"/>
    </source>
</evidence>
<evidence type="ECO:0000256" key="2">
    <source>
        <dbReference type="ARBA" id="ARBA00024867"/>
    </source>
</evidence>
<dbReference type="PROSITE" id="PS50110">
    <property type="entry name" value="RESPONSE_REGULATORY"/>
    <property type="match status" value="1"/>
</dbReference>
<dbReference type="SMART" id="SM00448">
    <property type="entry name" value="REC"/>
    <property type="match status" value="1"/>
</dbReference>
<evidence type="ECO:0000256" key="1">
    <source>
        <dbReference type="ARBA" id="ARBA00018672"/>
    </source>
</evidence>
<dbReference type="STRING" id="1235802.C823_02067"/>
<evidence type="ECO:0000256" key="3">
    <source>
        <dbReference type="PROSITE-ProRule" id="PRU00169"/>
    </source>
</evidence>
<dbReference type="SUPFAM" id="SSF52172">
    <property type="entry name" value="CheY-like"/>
    <property type="match status" value="1"/>
</dbReference>
<dbReference type="AlphaFoldDB" id="N2AIQ5"/>
<evidence type="ECO:0000259" key="5">
    <source>
        <dbReference type="PROSITE" id="PS50930"/>
    </source>
</evidence>
<dbReference type="PROSITE" id="PS50930">
    <property type="entry name" value="HTH_LYTTR"/>
    <property type="match status" value="1"/>
</dbReference>
<protein>
    <recommendedName>
        <fullName evidence="1">Stage 0 sporulation protein A homolog</fullName>
    </recommendedName>
</protein>
<dbReference type="Pfam" id="PF00072">
    <property type="entry name" value="Response_reg"/>
    <property type="match status" value="1"/>
</dbReference>
<name>N2AIQ5_9FIRM</name>
<dbReference type="CDD" id="cd00156">
    <property type="entry name" value="REC"/>
    <property type="match status" value="1"/>
</dbReference>
<dbReference type="Gene3D" id="2.40.50.1020">
    <property type="entry name" value="LytTr DNA-binding domain"/>
    <property type="match status" value="1"/>
</dbReference>
<dbReference type="GO" id="GO:0003677">
    <property type="term" value="F:DNA binding"/>
    <property type="evidence" value="ECO:0007669"/>
    <property type="project" value="InterPro"/>
</dbReference>
<dbReference type="PANTHER" id="PTHR37299:SF1">
    <property type="entry name" value="STAGE 0 SPORULATION PROTEIN A HOMOLOG"/>
    <property type="match status" value="1"/>
</dbReference>
<reference evidence="6 7" key="1">
    <citation type="journal article" date="2014" name="Genome Announc.">
        <title>Draft genome sequences of the altered schaedler flora, a defined bacterial community from gnotobiotic mice.</title>
        <authorList>
            <person name="Wannemuehler M.J."/>
            <person name="Overstreet A.M."/>
            <person name="Ward D.V."/>
            <person name="Phillips G.J."/>
        </authorList>
    </citation>
    <scope>NUCLEOTIDE SEQUENCE [LARGE SCALE GENOMIC DNA]</scope>
    <source>
        <strain evidence="6 7">ASF492</strain>
    </source>
</reference>
<dbReference type="eggNOG" id="COG3279">
    <property type="taxonomic scope" value="Bacteria"/>
</dbReference>